<feature type="domain" description="Solute-binding protein family 3/N-terminal" evidence="2">
    <location>
        <begin position="37"/>
        <end position="249"/>
    </location>
</feature>
<dbReference type="RefSeq" id="WP_168876033.1">
    <property type="nucleotide sequence ID" value="NZ_JABAIM010000001.1"/>
</dbReference>
<dbReference type="AlphaFoldDB" id="A0A847SBE7"/>
<sequence length="258" mass="28862">MEPPTLSIRRTLLLLAGLLLAGIAHADRPVLKVLFGVHKPPYIHEPNRSGLDYEIVNQAVQLMGYQLQADFTPPARGVLLFKNADIDALATMRESSGLEGAYSDAYISYQNVATVLAKRGIVLNNIEDLAGYSVAAFQNAKLNLGERYRNAVDKSPSYQEVSPQVIQNKLLYSGRVDVVIGDRLIFRYFNQEAASLVDVKQPIQQFALFPPTEYKVLFRDPAMRDRFNNALRALKARGTYREIEQKYLDNQSSGTAPQ</sequence>
<keyword evidence="1" id="KW-0732">Signal</keyword>
<evidence type="ECO:0000256" key="1">
    <source>
        <dbReference type="ARBA" id="ARBA00022729"/>
    </source>
</evidence>
<proteinExistence type="predicted"/>
<keyword evidence="4" id="KW-1185">Reference proteome</keyword>
<dbReference type="InterPro" id="IPR001638">
    <property type="entry name" value="Solute-binding_3/MltF_N"/>
</dbReference>
<dbReference type="Gene3D" id="3.40.190.10">
    <property type="entry name" value="Periplasmic binding protein-like II"/>
    <property type="match status" value="2"/>
</dbReference>
<dbReference type="Proteomes" id="UP000587991">
    <property type="component" value="Unassembled WGS sequence"/>
</dbReference>
<dbReference type="PANTHER" id="PTHR35936">
    <property type="entry name" value="MEMBRANE-BOUND LYTIC MUREIN TRANSGLYCOSYLASE F"/>
    <property type="match status" value="1"/>
</dbReference>
<comment type="caution">
    <text evidence="3">The sequence shown here is derived from an EMBL/GenBank/DDBJ whole genome shotgun (WGS) entry which is preliminary data.</text>
</comment>
<accession>A0A847SBE7</accession>
<gene>
    <name evidence="3" type="ORF">HF682_04540</name>
</gene>
<evidence type="ECO:0000313" key="4">
    <source>
        <dbReference type="Proteomes" id="UP000587991"/>
    </source>
</evidence>
<dbReference type="SUPFAM" id="SSF53850">
    <property type="entry name" value="Periplasmic binding protein-like II"/>
    <property type="match status" value="1"/>
</dbReference>
<dbReference type="EMBL" id="JABAIM010000001">
    <property type="protein sequence ID" value="NLR74418.1"/>
    <property type="molecule type" value="Genomic_DNA"/>
</dbReference>
<organism evidence="3 4">
    <name type="scientific">Leeia aquatica</name>
    <dbReference type="NCBI Taxonomy" id="2725557"/>
    <lineage>
        <taxon>Bacteria</taxon>
        <taxon>Pseudomonadati</taxon>
        <taxon>Pseudomonadota</taxon>
        <taxon>Betaproteobacteria</taxon>
        <taxon>Neisseriales</taxon>
        <taxon>Leeiaceae</taxon>
        <taxon>Leeia</taxon>
    </lineage>
</organism>
<reference evidence="3 4" key="1">
    <citation type="submission" date="2020-04" db="EMBL/GenBank/DDBJ databases">
        <title>Draft genome of Leeia sp. IMCC25680.</title>
        <authorList>
            <person name="Song J."/>
            <person name="Cho J.-C."/>
        </authorList>
    </citation>
    <scope>NUCLEOTIDE SEQUENCE [LARGE SCALE GENOMIC DNA]</scope>
    <source>
        <strain evidence="3 4">IMCC25680</strain>
    </source>
</reference>
<evidence type="ECO:0000259" key="2">
    <source>
        <dbReference type="Pfam" id="PF00497"/>
    </source>
</evidence>
<evidence type="ECO:0000313" key="3">
    <source>
        <dbReference type="EMBL" id="NLR74418.1"/>
    </source>
</evidence>
<dbReference type="PANTHER" id="PTHR35936:SF38">
    <property type="entry name" value="GLUTAMINE-BINDING PERIPLASMIC PROTEIN"/>
    <property type="match status" value="1"/>
</dbReference>
<dbReference type="Pfam" id="PF00497">
    <property type="entry name" value="SBP_bac_3"/>
    <property type="match status" value="1"/>
</dbReference>
<name>A0A847SBE7_9NEIS</name>
<protein>
    <submittedName>
        <fullName evidence="3">Amino acid ABC transporter substrate-binding protein</fullName>
    </submittedName>
</protein>